<dbReference type="Proteomes" id="UP000293142">
    <property type="component" value="Unassembled WGS sequence"/>
</dbReference>
<dbReference type="OrthoDB" id="110463at2"/>
<proteinExistence type="predicted"/>
<name>A0A4V2J511_9BACL</name>
<organism evidence="2 3">
    <name type="scientific">Paenibacillus thalictri</name>
    <dbReference type="NCBI Taxonomy" id="2527873"/>
    <lineage>
        <taxon>Bacteria</taxon>
        <taxon>Bacillati</taxon>
        <taxon>Bacillota</taxon>
        <taxon>Bacilli</taxon>
        <taxon>Bacillales</taxon>
        <taxon>Paenibacillaceae</taxon>
        <taxon>Paenibacillus</taxon>
    </lineage>
</organism>
<evidence type="ECO:0000259" key="1">
    <source>
        <dbReference type="Pfam" id="PF13524"/>
    </source>
</evidence>
<evidence type="ECO:0000313" key="3">
    <source>
        <dbReference type="Proteomes" id="UP000293142"/>
    </source>
</evidence>
<comment type="caution">
    <text evidence="2">The sequence shown here is derived from an EMBL/GenBank/DDBJ whole genome shotgun (WGS) entry which is preliminary data.</text>
</comment>
<dbReference type="Pfam" id="PF13524">
    <property type="entry name" value="Glyco_trans_1_2"/>
    <property type="match status" value="1"/>
</dbReference>
<keyword evidence="3" id="KW-1185">Reference proteome</keyword>
<dbReference type="EMBL" id="SIRE01000002">
    <property type="protein sequence ID" value="TBL81882.1"/>
    <property type="molecule type" value="Genomic_DNA"/>
</dbReference>
<dbReference type="InterPro" id="IPR055259">
    <property type="entry name" value="YkvP/CgeB_Glyco_trans-like"/>
</dbReference>
<dbReference type="AlphaFoldDB" id="A0A4V2J511"/>
<accession>A0A4V2J511</accession>
<reference evidence="2 3" key="1">
    <citation type="submission" date="2019-02" db="EMBL/GenBank/DDBJ databases">
        <title>Paenibacillus sp. nov., isolated from surface-sterilized tissue of Thalictrum simplex L.</title>
        <authorList>
            <person name="Tuo L."/>
        </authorList>
    </citation>
    <scope>NUCLEOTIDE SEQUENCE [LARGE SCALE GENOMIC DNA]</scope>
    <source>
        <strain evidence="2 3">N2SHLJ1</strain>
    </source>
</reference>
<gene>
    <name evidence="2" type="ORF">EYB31_01735</name>
</gene>
<evidence type="ECO:0000313" key="2">
    <source>
        <dbReference type="EMBL" id="TBL81882.1"/>
    </source>
</evidence>
<protein>
    <recommendedName>
        <fullName evidence="1">Spore protein YkvP/CgeB glycosyl transferase-like domain-containing protein</fullName>
    </recommendedName>
</protein>
<sequence>MGVAGRIAPEQGMLRDIKVFYVKEGFTSLDDGIIEALQGLVREVVPLHESQDAAQLAAEQRPDLVIVLNGTRFPLSQVDALRNLGIPTALWLVDDPYHTDISSVSAPHYSFVFTHEINCLSFYRALGCGRVHYLPLAAGRSTYFPKKADITQHTDICFIGNGFVNRIAFFDRIAPFLADKKVLIAGWWWDRLTNYALLKDKIKLNADWMPPGETSSCYNGAKIVVNLHRSDDDPSNFNSRGIAGHSINPRTYEICATGAFQLTDTRGDLADLYVPEKEIATYASPEEFIEKAAYYLEHADERVAIGLRGLRRTLEEHTYRRRLAQLIQTVFSG</sequence>
<feature type="domain" description="Spore protein YkvP/CgeB glycosyl transferase-like" evidence="1">
    <location>
        <begin position="179"/>
        <end position="327"/>
    </location>
</feature>